<organism evidence="3 4">
    <name type="scientific">Cylindrodendrum hubeiense</name>
    <dbReference type="NCBI Taxonomy" id="595255"/>
    <lineage>
        <taxon>Eukaryota</taxon>
        <taxon>Fungi</taxon>
        <taxon>Dikarya</taxon>
        <taxon>Ascomycota</taxon>
        <taxon>Pezizomycotina</taxon>
        <taxon>Sordariomycetes</taxon>
        <taxon>Hypocreomycetidae</taxon>
        <taxon>Hypocreales</taxon>
        <taxon>Nectriaceae</taxon>
        <taxon>Cylindrodendrum</taxon>
    </lineage>
</organism>
<dbReference type="AlphaFoldDB" id="A0A9P5HBJ9"/>
<protein>
    <recommendedName>
        <fullName evidence="5">Secreted protein</fullName>
    </recommendedName>
</protein>
<evidence type="ECO:0000313" key="4">
    <source>
        <dbReference type="Proteomes" id="UP000722485"/>
    </source>
</evidence>
<feature type="signal peptide" evidence="2">
    <location>
        <begin position="1"/>
        <end position="19"/>
    </location>
</feature>
<reference evidence="3" key="1">
    <citation type="submission" date="2020-03" db="EMBL/GenBank/DDBJ databases">
        <title>Draft Genome Sequence of Cylindrodendrum hubeiense.</title>
        <authorList>
            <person name="Buettner E."/>
            <person name="Kellner H."/>
        </authorList>
    </citation>
    <scope>NUCLEOTIDE SEQUENCE</scope>
    <source>
        <strain evidence="3">IHI 201604</strain>
    </source>
</reference>
<keyword evidence="2" id="KW-0732">Signal</keyword>
<keyword evidence="4" id="KW-1185">Reference proteome</keyword>
<dbReference type="Proteomes" id="UP000722485">
    <property type="component" value="Unassembled WGS sequence"/>
</dbReference>
<sequence length="80" mass="8324">MYPSMLAPLCVFLPCFFHARIGLIASITTHPGPSSLQRAKPPPSPPPPLCPASPLANPARHPAHAQPPPAPGAATIYSVQ</sequence>
<gene>
    <name evidence="3" type="ORF">G7Z17_g7356</name>
</gene>
<evidence type="ECO:0000256" key="2">
    <source>
        <dbReference type="SAM" id="SignalP"/>
    </source>
</evidence>
<feature type="chain" id="PRO_5040310368" description="Secreted protein" evidence="2">
    <location>
        <begin position="20"/>
        <end position="80"/>
    </location>
</feature>
<feature type="compositionally biased region" description="Pro residues" evidence="1">
    <location>
        <begin position="40"/>
        <end position="51"/>
    </location>
</feature>
<feature type="region of interest" description="Disordered" evidence="1">
    <location>
        <begin position="30"/>
        <end position="80"/>
    </location>
</feature>
<evidence type="ECO:0000313" key="3">
    <source>
        <dbReference type="EMBL" id="KAF7547969.1"/>
    </source>
</evidence>
<evidence type="ECO:0000256" key="1">
    <source>
        <dbReference type="SAM" id="MobiDB-lite"/>
    </source>
</evidence>
<comment type="caution">
    <text evidence="3">The sequence shown here is derived from an EMBL/GenBank/DDBJ whole genome shotgun (WGS) entry which is preliminary data.</text>
</comment>
<dbReference type="EMBL" id="JAANBB010000162">
    <property type="protein sequence ID" value="KAF7547969.1"/>
    <property type="molecule type" value="Genomic_DNA"/>
</dbReference>
<accession>A0A9P5HBJ9</accession>
<proteinExistence type="predicted"/>
<name>A0A9P5HBJ9_9HYPO</name>
<evidence type="ECO:0008006" key="5">
    <source>
        <dbReference type="Google" id="ProtNLM"/>
    </source>
</evidence>